<dbReference type="AlphaFoldDB" id="A0A222P3H7"/>
<name>A0A222P3H7_9GAMM</name>
<dbReference type="Proteomes" id="UP000201728">
    <property type="component" value="Chromosome"/>
</dbReference>
<proteinExistence type="predicted"/>
<keyword evidence="2" id="KW-0472">Membrane</keyword>
<organism evidence="3 4">
    <name type="scientific">Legionella clemsonensis</name>
    <dbReference type="NCBI Taxonomy" id="1867846"/>
    <lineage>
        <taxon>Bacteria</taxon>
        <taxon>Pseudomonadati</taxon>
        <taxon>Pseudomonadota</taxon>
        <taxon>Gammaproteobacteria</taxon>
        <taxon>Legionellales</taxon>
        <taxon>Legionellaceae</taxon>
        <taxon>Legionella</taxon>
    </lineage>
</organism>
<protein>
    <recommendedName>
        <fullName evidence="5">Coiled coil protein</fullName>
    </recommendedName>
</protein>
<keyword evidence="4" id="KW-1185">Reference proteome</keyword>
<dbReference type="KEGG" id="lcd:clem_09155"/>
<accession>A0A222P3H7</accession>
<dbReference type="RefSeq" id="WP_094091245.1">
    <property type="nucleotide sequence ID" value="NZ_CP016397.1"/>
</dbReference>
<dbReference type="OrthoDB" id="5654306at2"/>
<gene>
    <name evidence="3" type="ORF">clem_09155</name>
</gene>
<keyword evidence="2" id="KW-0812">Transmembrane</keyword>
<evidence type="ECO:0000256" key="1">
    <source>
        <dbReference type="SAM" id="MobiDB-lite"/>
    </source>
</evidence>
<dbReference type="EMBL" id="CP016397">
    <property type="protein sequence ID" value="ASQ46382.1"/>
    <property type="molecule type" value="Genomic_DNA"/>
</dbReference>
<evidence type="ECO:0000256" key="2">
    <source>
        <dbReference type="SAM" id="Phobius"/>
    </source>
</evidence>
<evidence type="ECO:0008006" key="5">
    <source>
        <dbReference type="Google" id="ProtNLM"/>
    </source>
</evidence>
<feature type="transmembrane region" description="Helical" evidence="2">
    <location>
        <begin position="23"/>
        <end position="44"/>
    </location>
</feature>
<keyword evidence="2" id="KW-1133">Transmembrane helix</keyword>
<evidence type="ECO:0000313" key="3">
    <source>
        <dbReference type="EMBL" id="ASQ46382.1"/>
    </source>
</evidence>
<sequence>MLRTLNKASGYIAGAILYPLNSLFINCLIATATVSIAMLILIGLPIHQASVAYNTATERKFISAILAGVNIAALVLIAVPFITGVTLVLEGFITLYDLVKSMRLGAKEGYENGLFNHVLKQAFGRVLIFSTLSRILADTLKPNELSTRELALLQENVEIENTEYNIVDANQLLSEEELDRAKTIPELKEIAKAYQDLLTRLKNLDEAIKNRPQIIAQNIGHSKANLERLAIYVKEQHESDFEAFSKRVDEFLLHLDLSDSNFARPGEQEDLNSFEFNLVNLLIAETSSKDLEKAYAWFNCIEPRRFSKIVEMIRANHLDEVTDEILLLPIENPSLIIKLYQAESGKWRPIPNRTQIIDLAHHEAWLKAHNSHPLTREPMNAAINHVVNEKAYETIYRIFPYEGLNSSYELKALIVQIRNSLSAISNQSTTHSDVLKTTSKNRESTSHGFPDVLYTMANRFFGAFSTSVPAPEPTTEQEQNLNRNDSATCSQKWY</sequence>
<evidence type="ECO:0000313" key="4">
    <source>
        <dbReference type="Proteomes" id="UP000201728"/>
    </source>
</evidence>
<feature type="transmembrane region" description="Helical" evidence="2">
    <location>
        <begin position="65"/>
        <end position="89"/>
    </location>
</feature>
<reference evidence="4" key="1">
    <citation type="submission" date="2016-07" db="EMBL/GenBank/DDBJ databases">
        <authorList>
            <person name="Florea S."/>
            <person name="Webb J.S."/>
            <person name="Jaromczyk J."/>
            <person name="Schardl C.L."/>
        </authorList>
    </citation>
    <scope>NUCLEOTIDE SEQUENCE [LARGE SCALE GENOMIC DNA]</scope>
    <source>
        <strain evidence="4">CDC-D5610</strain>
    </source>
</reference>
<feature type="region of interest" description="Disordered" evidence="1">
    <location>
        <begin position="467"/>
        <end position="494"/>
    </location>
</feature>